<dbReference type="GO" id="GO:0070139">
    <property type="term" value="F:SUMO-specific endopeptidase activity"/>
    <property type="evidence" value="ECO:0007669"/>
    <property type="project" value="TreeGrafter"/>
</dbReference>
<feature type="compositionally biased region" description="Polar residues" evidence="6">
    <location>
        <begin position="22"/>
        <end position="36"/>
    </location>
</feature>
<feature type="region of interest" description="Disordered" evidence="6">
    <location>
        <begin position="170"/>
        <end position="259"/>
    </location>
</feature>
<gene>
    <name evidence="8" type="ORF">D4764_03G0008710</name>
</gene>
<dbReference type="Proteomes" id="UP000324091">
    <property type="component" value="Chromosome 3"/>
</dbReference>
<dbReference type="InterPro" id="IPR003653">
    <property type="entry name" value="Peptidase_C48_C"/>
</dbReference>
<dbReference type="GO" id="GO:0006508">
    <property type="term" value="P:proteolysis"/>
    <property type="evidence" value="ECO:0007669"/>
    <property type="project" value="UniProtKB-KW"/>
</dbReference>
<feature type="compositionally biased region" description="Polar residues" evidence="6">
    <location>
        <begin position="174"/>
        <end position="209"/>
    </location>
</feature>
<evidence type="ECO:0000313" key="8">
    <source>
        <dbReference type="EMBL" id="TWW63863.1"/>
    </source>
</evidence>
<feature type="compositionally biased region" description="Polar residues" evidence="6">
    <location>
        <begin position="321"/>
        <end position="330"/>
    </location>
</feature>
<protein>
    <submittedName>
        <fullName evidence="8">Sentrin-specific protease 7</fullName>
    </submittedName>
</protein>
<comment type="similarity">
    <text evidence="1">Belongs to the peptidase C48 family.</text>
</comment>
<evidence type="ECO:0000256" key="5">
    <source>
        <dbReference type="ARBA" id="ARBA00022801"/>
    </source>
</evidence>
<keyword evidence="3 8" id="KW-0645">Protease</keyword>
<proteinExistence type="inferred from homology"/>
<keyword evidence="2" id="KW-0597">Phosphoprotein</keyword>
<feature type="compositionally biased region" description="Basic and acidic residues" evidence="6">
    <location>
        <begin position="140"/>
        <end position="155"/>
    </location>
</feature>
<keyword evidence="5" id="KW-0378">Hydrolase</keyword>
<sequence length="854" mass="95558">MDTPFRIPKKKQPSDSDPAHTLMQSPLSCLQPSTPNVKCGYGEPSNNGKAERRQSGNTFSPLSNKQSTPCKPFFGDVVKTLLGLNNLTRAAPSVNQRAAGSGSQRGSSSACFSNGWRPKRASDRLLSPGVTSELRSPPLKRTDHSGSQLPDKHISVESLDSLAALRDEKHAGSLTLSGSQGPADQMSNRRNSGEQLKQKNLSPSTSTQSSEEDFLSSPRTKSKPCDSICSVSKATPTRKPPSGRARPTTSSDVRDDLREEERQKWRKFREKKVSYRSAVLKVHPRKPRQNPSEPIVLSSEEEDEGEEEGDISREEVPGTSDPVQDQQASPTVPKCVRSPSFLQLEFTALHAGLMKAEANGTMMITEHGITIRLKGAEEGEVVVVASQLRGYGLWDGSVARDGSLLADCQGPAPSLLFLWVTDAQANLLQMELRAIQTSATASAPPCFLLLLVLEKQLQELETAMLASILDMTEYKKGYCSSSSSSSSSSCQLSSPLKWTDGLLLIHSCPPPLDQHLLRLLGWSAEKPSQVQNSHRSKKISLKSQRQQQQQQLPARLIQYPPPPCRGRITVTKEDLACLDAGEFLNDVIIDFYLKFLVLEGVGSPVSEQSHVFSSFFFKQLSRRKAAGENDAPAVPDRHMRHQRVKTWTRHVDIFTKDFLFVPVNQEAHWFLVVVCFPSLEDVQYEKFHSSTGQFEGAEGKPNVSLRSQQKPVNIPAPITPQRLECLQQDCRRDTVLKRPCILVMDSLKLSYHENVCRLLRDYLQVEWEVRRGTPRLFTQVNMRSSNCRVPQQDNSSDCGLYLLQYAESFLQNPVVHFELPVRLDNWFPRQQVRQKREEIRSLIMKMHQSQIEKR</sequence>
<keyword evidence="4" id="KW-0833">Ubl conjugation pathway</keyword>
<keyword evidence="9" id="KW-1185">Reference proteome</keyword>
<organism evidence="8 9">
    <name type="scientific">Takifugu flavidus</name>
    <name type="common">sansaifugu</name>
    <dbReference type="NCBI Taxonomy" id="433684"/>
    <lineage>
        <taxon>Eukaryota</taxon>
        <taxon>Metazoa</taxon>
        <taxon>Chordata</taxon>
        <taxon>Craniata</taxon>
        <taxon>Vertebrata</taxon>
        <taxon>Euteleostomi</taxon>
        <taxon>Actinopterygii</taxon>
        <taxon>Neopterygii</taxon>
        <taxon>Teleostei</taxon>
        <taxon>Neoteleostei</taxon>
        <taxon>Acanthomorphata</taxon>
        <taxon>Eupercaria</taxon>
        <taxon>Tetraodontiformes</taxon>
        <taxon>Tetradontoidea</taxon>
        <taxon>Tetraodontidae</taxon>
        <taxon>Takifugu</taxon>
    </lineage>
</organism>
<dbReference type="EMBL" id="RHFK02000016">
    <property type="protein sequence ID" value="TWW63863.1"/>
    <property type="molecule type" value="Genomic_DNA"/>
</dbReference>
<feature type="region of interest" description="Disordered" evidence="6">
    <location>
        <begin position="1"/>
        <end position="70"/>
    </location>
</feature>
<dbReference type="Gene3D" id="3.40.395.10">
    <property type="entry name" value="Adenoviral Proteinase, Chain A"/>
    <property type="match status" value="1"/>
</dbReference>
<reference evidence="8 9" key="1">
    <citation type="submission" date="2019-04" db="EMBL/GenBank/DDBJ databases">
        <title>Chromosome genome assembly for Takifugu flavidus.</title>
        <authorList>
            <person name="Xiao S."/>
        </authorList>
    </citation>
    <scope>NUCLEOTIDE SEQUENCE [LARGE SCALE GENOMIC DNA]</scope>
    <source>
        <strain evidence="8">HTHZ2018</strain>
        <tissue evidence="8">Muscle</tissue>
    </source>
</reference>
<feature type="compositionally biased region" description="Acidic residues" evidence="6">
    <location>
        <begin position="299"/>
        <end position="309"/>
    </location>
</feature>
<dbReference type="InterPro" id="IPR038765">
    <property type="entry name" value="Papain-like_cys_pep_sf"/>
</dbReference>
<accession>A0A5C6N9Q7</accession>
<dbReference type="AlphaFoldDB" id="A0A5C6N9Q7"/>
<evidence type="ECO:0000256" key="4">
    <source>
        <dbReference type="ARBA" id="ARBA00022786"/>
    </source>
</evidence>
<dbReference type="InterPro" id="IPR051947">
    <property type="entry name" value="Sentrin-specific_protease"/>
</dbReference>
<dbReference type="GO" id="GO:0016926">
    <property type="term" value="P:protein desumoylation"/>
    <property type="evidence" value="ECO:0007669"/>
    <property type="project" value="TreeGrafter"/>
</dbReference>
<evidence type="ECO:0000256" key="3">
    <source>
        <dbReference type="ARBA" id="ARBA00022670"/>
    </source>
</evidence>
<feature type="compositionally biased region" description="Low complexity" evidence="6">
    <location>
        <begin position="96"/>
        <end position="110"/>
    </location>
</feature>
<dbReference type="PANTHER" id="PTHR46896:SF2">
    <property type="entry name" value="SENTRIN-SPECIFIC PROTEASE 7"/>
    <property type="match status" value="1"/>
</dbReference>
<dbReference type="GO" id="GO:0005634">
    <property type="term" value="C:nucleus"/>
    <property type="evidence" value="ECO:0007669"/>
    <property type="project" value="TreeGrafter"/>
</dbReference>
<dbReference type="PROSITE" id="PS50600">
    <property type="entry name" value="ULP_PROTEASE"/>
    <property type="match status" value="1"/>
</dbReference>
<evidence type="ECO:0000256" key="2">
    <source>
        <dbReference type="ARBA" id="ARBA00022553"/>
    </source>
</evidence>
<feature type="domain" description="Ubiquitin-like protease family profile" evidence="7">
    <location>
        <begin position="568"/>
        <end position="809"/>
    </location>
</feature>
<comment type="caution">
    <text evidence="8">The sequence shown here is derived from an EMBL/GenBank/DDBJ whole genome shotgun (WGS) entry which is preliminary data.</text>
</comment>
<evidence type="ECO:0000259" key="7">
    <source>
        <dbReference type="PROSITE" id="PS50600"/>
    </source>
</evidence>
<feature type="compositionally biased region" description="Polar residues" evidence="6">
    <location>
        <begin position="55"/>
        <end position="69"/>
    </location>
</feature>
<evidence type="ECO:0000313" key="9">
    <source>
        <dbReference type="Proteomes" id="UP000324091"/>
    </source>
</evidence>
<name>A0A5C6N9Q7_9TELE</name>
<dbReference type="SUPFAM" id="SSF54001">
    <property type="entry name" value="Cysteine proteinases"/>
    <property type="match status" value="1"/>
</dbReference>
<evidence type="ECO:0000256" key="6">
    <source>
        <dbReference type="SAM" id="MobiDB-lite"/>
    </source>
</evidence>
<feature type="region of interest" description="Disordered" evidence="6">
    <location>
        <begin position="95"/>
        <end position="155"/>
    </location>
</feature>
<evidence type="ECO:0000256" key="1">
    <source>
        <dbReference type="ARBA" id="ARBA00005234"/>
    </source>
</evidence>
<feature type="region of interest" description="Disordered" evidence="6">
    <location>
        <begin position="280"/>
        <end position="334"/>
    </location>
</feature>
<dbReference type="GO" id="GO:0005737">
    <property type="term" value="C:cytoplasm"/>
    <property type="evidence" value="ECO:0007669"/>
    <property type="project" value="TreeGrafter"/>
</dbReference>
<dbReference type="Pfam" id="PF02902">
    <property type="entry name" value="Peptidase_C48"/>
    <property type="match status" value="1"/>
</dbReference>
<dbReference type="PANTHER" id="PTHR46896">
    <property type="entry name" value="SENTRIN-SPECIFIC PROTEASE"/>
    <property type="match status" value="1"/>
</dbReference>